<dbReference type="SUPFAM" id="SSF52210">
    <property type="entry name" value="Succinyl-CoA synthetase domains"/>
    <property type="match status" value="1"/>
</dbReference>
<dbReference type="SUPFAM" id="SSF51735">
    <property type="entry name" value="NAD(P)-binding Rossmann-fold domains"/>
    <property type="match status" value="1"/>
</dbReference>
<dbReference type="InterPro" id="IPR005809">
    <property type="entry name" value="Succ_CoA_ligase-like_bsu"/>
</dbReference>
<feature type="binding site" evidence="8">
    <location>
        <position position="304"/>
    </location>
    <ligand>
        <name>substrate</name>
        <note>ligand shared with subunit alpha</note>
    </ligand>
</feature>
<keyword evidence="4 8" id="KW-0479">Metal-binding</keyword>
<dbReference type="PANTHER" id="PTHR11815:SF10">
    <property type="entry name" value="SUCCINATE--COA LIGASE [GDP-FORMING] SUBUNIT BETA, MITOCHONDRIAL"/>
    <property type="match status" value="1"/>
</dbReference>
<proteinExistence type="inferred from homology"/>
<dbReference type="InterPro" id="IPR029753">
    <property type="entry name" value="D-isomer_DH_CS"/>
</dbReference>
<dbReference type="InterPro" id="IPR017866">
    <property type="entry name" value="Succ-CoA_synthase_bsu_CS"/>
</dbReference>
<feature type="binding site" evidence="8">
    <location>
        <position position="239"/>
    </location>
    <ligand>
        <name>Mg(2+)</name>
        <dbReference type="ChEBI" id="CHEBI:18420"/>
    </ligand>
</feature>
<feature type="binding site" evidence="8">
    <location>
        <begin position="84"/>
        <end position="86"/>
    </location>
    <ligand>
        <name>ATP</name>
        <dbReference type="ChEBI" id="CHEBI:30616"/>
    </ligand>
</feature>
<dbReference type="PROSITE" id="PS00671">
    <property type="entry name" value="D_2_HYDROXYACID_DH_3"/>
    <property type="match status" value="1"/>
</dbReference>
<keyword evidence="8" id="KW-0496">Mitochondrion</keyword>
<feature type="domain" description="ATP-grasp fold succinyl-CoA synthetase-type" evidence="13">
    <location>
        <begin position="32"/>
        <end position="243"/>
    </location>
</feature>
<evidence type="ECO:0000256" key="3">
    <source>
        <dbReference type="ARBA" id="ARBA00022598"/>
    </source>
</evidence>
<evidence type="ECO:0000313" key="14">
    <source>
        <dbReference type="EMBL" id="KAL3076251.1"/>
    </source>
</evidence>
<evidence type="ECO:0000256" key="8">
    <source>
        <dbReference type="HAMAP-Rule" id="MF_03219"/>
    </source>
</evidence>
<dbReference type="Gene3D" id="3.40.50.261">
    <property type="entry name" value="Succinyl-CoA synthetase domains"/>
    <property type="match status" value="1"/>
</dbReference>
<comment type="similarity">
    <text evidence="8 9">Belongs to the succinate/malate CoA ligase beta subunit family.</text>
</comment>
<dbReference type="SUPFAM" id="SSF56059">
    <property type="entry name" value="Glutathione synthetase ATP-binding domain-like"/>
    <property type="match status" value="1"/>
</dbReference>
<dbReference type="GO" id="GO:0000287">
    <property type="term" value="F:magnesium ion binding"/>
    <property type="evidence" value="ECO:0007669"/>
    <property type="project" value="UniProtKB-UniRule"/>
</dbReference>
<dbReference type="InterPro" id="IPR036291">
    <property type="entry name" value="NAD(P)-bd_dom_sf"/>
</dbReference>
<keyword evidence="6 8" id="KW-0460">Magnesium</keyword>
<reference evidence="14 15" key="1">
    <citation type="submission" date="2024-10" db="EMBL/GenBank/DDBJ databases">
        <authorList>
            <person name="Kim D."/>
        </authorList>
    </citation>
    <scope>NUCLEOTIDE SEQUENCE [LARGE SCALE GENOMIC DNA]</scope>
    <source>
        <strain evidence="14">Taebaek</strain>
    </source>
</reference>
<dbReference type="GO" id="GO:0005739">
    <property type="term" value="C:mitochondrion"/>
    <property type="evidence" value="ECO:0007669"/>
    <property type="project" value="UniProtKB-SubCell"/>
</dbReference>
<evidence type="ECO:0000256" key="2">
    <source>
        <dbReference type="ARBA" id="ARBA00022532"/>
    </source>
</evidence>
<keyword evidence="8" id="KW-0067">ATP-binding</keyword>
<dbReference type="PANTHER" id="PTHR11815">
    <property type="entry name" value="SUCCINYL-COA SYNTHETASE BETA CHAIN"/>
    <property type="match status" value="1"/>
</dbReference>
<dbReference type="Gene3D" id="3.40.50.720">
    <property type="entry name" value="NAD(P)-binding Rossmann-like Domain"/>
    <property type="match status" value="2"/>
</dbReference>
<feature type="binding site" evidence="8">
    <location>
        <position position="147"/>
    </location>
    <ligand>
        <name>ATP</name>
        <dbReference type="ChEBI" id="CHEBI:30616"/>
    </ligand>
</feature>
<dbReference type="Pfam" id="PF02826">
    <property type="entry name" value="2-Hacid_dh_C"/>
    <property type="match status" value="1"/>
</dbReference>
<evidence type="ECO:0000256" key="9">
    <source>
        <dbReference type="RuleBase" id="RU361258"/>
    </source>
</evidence>
<dbReference type="Pfam" id="PF00549">
    <property type="entry name" value="Ligase_CoA"/>
    <property type="match status" value="1"/>
</dbReference>
<dbReference type="Pfam" id="PF00389">
    <property type="entry name" value="2-Hacid_dh"/>
    <property type="match status" value="1"/>
</dbReference>
<dbReference type="GO" id="GO:0016491">
    <property type="term" value="F:oxidoreductase activity"/>
    <property type="evidence" value="ECO:0007669"/>
    <property type="project" value="UniProtKB-KW"/>
</dbReference>
<keyword evidence="15" id="KW-1185">Reference proteome</keyword>
<dbReference type="InterPro" id="IPR016102">
    <property type="entry name" value="Succinyl-CoA_synth-like"/>
</dbReference>
<feature type="domain" description="D-isomer specific 2-hydroxyacid dehydrogenase catalytic" evidence="10">
    <location>
        <begin position="468"/>
        <end position="764"/>
    </location>
</feature>
<evidence type="ECO:0000313" key="15">
    <source>
        <dbReference type="Proteomes" id="UP001620645"/>
    </source>
</evidence>
<gene>
    <name evidence="14" type="ORF">niasHS_013522</name>
</gene>
<feature type="binding site" evidence="8">
    <location>
        <position position="253"/>
    </location>
    <ligand>
        <name>Mg(2+)</name>
        <dbReference type="ChEBI" id="CHEBI:18420"/>
    </ligand>
</feature>
<comment type="caution">
    <text evidence="8">Lacks conserved residue(s) required for the propagation of feature annotation.</text>
</comment>
<evidence type="ECO:0000259" key="10">
    <source>
        <dbReference type="Pfam" id="PF00389"/>
    </source>
</evidence>
<evidence type="ECO:0000256" key="4">
    <source>
        <dbReference type="ARBA" id="ARBA00022723"/>
    </source>
</evidence>
<comment type="subcellular location">
    <subcellularLocation>
        <location evidence="8">Mitochondrion</location>
    </subcellularLocation>
</comment>
<dbReference type="InterPro" id="IPR006139">
    <property type="entry name" value="D-isomer_2_OHA_DH_cat_dom"/>
</dbReference>
<evidence type="ECO:0000259" key="13">
    <source>
        <dbReference type="Pfam" id="PF08442"/>
    </source>
</evidence>
<comment type="catalytic activity">
    <reaction evidence="8">
        <text>succinate + ATP + CoA = succinyl-CoA + ADP + phosphate</text>
        <dbReference type="Rhea" id="RHEA:17661"/>
        <dbReference type="ChEBI" id="CHEBI:30031"/>
        <dbReference type="ChEBI" id="CHEBI:30616"/>
        <dbReference type="ChEBI" id="CHEBI:43474"/>
        <dbReference type="ChEBI" id="CHEBI:57287"/>
        <dbReference type="ChEBI" id="CHEBI:57292"/>
        <dbReference type="ChEBI" id="CHEBI:456216"/>
        <dbReference type="EC" id="6.2.1.5"/>
    </reaction>
</comment>
<comment type="cofactor">
    <cofactor evidence="8">
        <name>Mg(2+)</name>
        <dbReference type="ChEBI" id="CHEBI:18420"/>
    </cofactor>
    <text evidence="8">Binds 1 Mg(2+) ion per subunit.</text>
</comment>
<evidence type="ECO:0000256" key="1">
    <source>
        <dbReference type="ARBA" id="ARBA00005064"/>
    </source>
</evidence>
<dbReference type="Gene3D" id="3.30.1490.20">
    <property type="entry name" value="ATP-grasp fold, A domain"/>
    <property type="match status" value="1"/>
</dbReference>
<organism evidence="14 15">
    <name type="scientific">Heterodera schachtii</name>
    <name type="common">Sugarbeet cyst nematode worm</name>
    <name type="synonym">Tylenchus schachtii</name>
    <dbReference type="NCBI Taxonomy" id="97005"/>
    <lineage>
        <taxon>Eukaryota</taxon>
        <taxon>Metazoa</taxon>
        <taxon>Ecdysozoa</taxon>
        <taxon>Nematoda</taxon>
        <taxon>Chromadorea</taxon>
        <taxon>Rhabditida</taxon>
        <taxon>Tylenchina</taxon>
        <taxon>Tylenchomorpha</taxon>
        <taxon>Tylenchoidea</taxon>
        <taxon>Heteroderidae</taxon>
        <taxon>Heteroderinae</taxon>
        <taxon>Heterodera</taxon>
    </lineage>
</organism>
<dbReference type="PROSITE" id="PS01217">
    <property type="entry name" value="SUCCINYL_COA_LIG_3"/>
    <property type="match status" value="1"/>
</dbReference>
<keyword evidence="7" id="KW-0560">Oxidoreductase</keyword>
<dbReference type="Pfam" id="PF08442">
    <property type="entry name" value="ATP-grasp_2"/>
    <property type="match status" value="1"/>
</dbReference>
<dbReference type="InterPro" id="IPR005811">
    <property type="entry name" value="SUCC_ACL_C"/>
</dbReference>
<dbReference type="EC" id="6.2.1.5" evidence="8"/>
<dbReference type="Proteomes" id="UP001620645">
    <property type="component" value="Unassembled WGS sequence"/>
</dbReference>
<dbReference type="NCBIfam" id="TIGR01016">
    <property type="entry name" value="sucCoAbeta"/>
    <property type="match status" value="1"/>
</dbReference>
<keyword evidence="5 8" id="KW-0547">Nucleotide-binding</keyword>
<evidence type="ECO:0000256" key="7">
    <source>
        <dbReference type="ARBA" id="ARBA00023002"/>
    </source>
</evidence>
<dbReference type="InterPro" id="IPR013650">
    <property type="entry name" value="ATP-grasp_succ-CoA_synth-type"/>
</dbReference>
<dbReference type="Gene3D" id="3.30.470.20">
    <property type="entry name" value="ATP-grasp fold, B domain"/>
    <property type="match status" value="1"/>
</dbReference>
<dbReference type="NCBIfam" id="NF001913">
    <property type="entry name" value="PRK00696.1"/>
    <property type="match status" value="1"/>
</dbReference>
<comment type="subunit">
    <text evidence="8 9">Heterodimer of an alpha and a beta subunit.</text>
</comment>
<feature type="domain" description="ATP-citrate synthase/succinyl-CoA ligase C-terminal" evidence="11">
    <location>
        <begin position="302"/>
        <end position="396"/>
    </location>
</feature>
<sequence>MNFLGRSSTSLATTSICGLNRLCRATQIRNLNLQEYQSKSLLRKSGCTVQNFFLIEQNEKQTDDQFQNTAYAEYVVKAQILAGGRGKGHFIGCPKNEGGIRITRSVEKAKSYTEGMLGKRLVTKQTGDEGVLVKKVMVAESITIRRETYLSVLMDPTSAGPVVVACPLGGVDIEEVAATQPVLILKERISVFDGITEGQCQKIAQFLGFSGKTAAKAADQIRRLYELFIKVDASQIEINPFVETNDGKVFCVDAKLNFDDNASFRQSDIFALETFEEMDPREMMAKKCGLSYVGLDGNIACMVNGAGLAMATMDIIKLHGGEPANFLDLGGGATVQQVREAFNIVMSDASKLRVIFVNVFCGILRCDVVAQGILDATADRELGIPVVIRLKGNRMAEAKQLIDGAPKTAIFECFDSFEEAAKRAVQISRENEAELDKPGEISACGTKLTMAQNSSTKAKIVITDSTVSVKKLAEFGDICQFSGNGQMPREMLLRELADAEALFCLLRDKIDDELLARAPKLKVVSTMSVGYEHIDLEACKKRGIRIGYTPGVLTDATAELGMALLLSTARKIPEAVRSAQNGGWKTWSPYYMCGKTLVDSVVGIYGLGKIGTCMANKIVAFKPKRIIYNNRKPVTDSPFEFVSFDELLQQSDFVIVCAAPSKENVKIFDKGAFSKMKKDSILINISRGILVDVEALTEALKNGRIGAAGLDVTDPEPFPTDHSLFRMDNCVILPHIGSATYATRDLMALTTEQNICNCLEGKEMVAELKTD</sequence>
<name>A0ABD2IAE5_HETSC</name>
<accession>A0ABD2IAE5</accession>
<dbReference type="FunFam" id="3.40.50.720:FF:000026">
    <property type="entry name" value="Glyoxylate/hydroxypyruvate reductase B"/>
    <property type="match status" value="1"/>
</dbReference>
<dbReference type="AlphaFoldDB" id="A0ABD2IAE5"/>
<comment type="function">
    <text evidence="8">Succinyl-CoA synthetase functions in the citric acid cycle (TCA), coupling the hydrolysis of succinyl-CoA to the synthesis of ATP and thus represents the only step of substrate-level phosphorylation in the TCA. The beta subunit provides nucleotide specificity of the enzyme and binds the substrate succinate, while the binding sites for coenzyme A and phosphate are found in the alpha subunit.</text>
</comment>
<protein>
    <recommendedName>
        <fullName evidence="8">Succinate--CoA ligase [ADP-forming] subunit beta, mitochondrial</fullName>
        <ecNumber evidence="8">6.2.1.5</ecNumber>
    </recommendedName>
    <alternativeName>
        <fullName evidence="8">Succinyl-CoA synthetase beta chain</fullName>
        <shortName evidence="8">SCS-beta</shortName>
    </alternativeName>
</protein>
<keyword evidence="3 8" id="KW-0436">Ligase</keyword>
<feature type="domain" description="D-isomer specific 2-hydroxyacid dehydrogenase NAD-binding" evidence="12">
    <location>
        <begin position="562"/>
        <end position="737"/>
    </location>
</feature>
<dbReference type="FunFam" id="3.40.50.261:FF:000001">
    <property type="entry name" value="Succinate--CoA ligase [ADP-forming] subunit beta"/>
    <property type="match status" value="1"/>
</dbReference>
<dbReference type="CDD" id="cd05301">
    <property type="entry name" value="GDH"/>
    <property type="match status" value="1"/>
</dbReference>
<feature type="binding site" evidence="8">
    <location>
        <position position="77"/>
    </location>
    <ligand>
        <name>ATP</name>
        <dbReference type="ChEBI" id="CHEBI:30616"/>
    </ligand>
</feature>
<dbReference type="SUPFAM" id="SSF52283">
    <property type="entry name" value="Formate/glycerate dehydrogenase catalytic domain-like"/>
    <property type="match status" value="1"/>
</dbReference>
<dbReference type="InterPro" id="IPR006140">
    <property type="entry name" value="D-isomer_DH_NAD-bd"/>
</dbReference>
<dbReference type="FunFam" id="3.30.470.20:FF:000002">
    <property type="entry name" value="Succinate--CoA ligase [ADP-forming] subunit beta"/>
    <property type="match status" value="1"/>
</dbReference>
<dbReference type="InterPro" id="IPR013815">
    <property type="entry name" value="ATP_grasp_subdomain_1"/>
</dbReference>
<dbReference type="GO" id="GO:0004775">
    <property type="term" value="F:succinate-CoA ligase (ADP-forming) activity"/>
    <property type="evidence" value="ECO:0007669"/>
    <property type="project" value="UniProtKB-UniRule"/>
</dbReference>
<dbReference type="EMBL" id="JBICCN010000338">
    <property type="protein sequence ID" value="KAL3076251.1"/>
    <property type="molecule type" value="Genomic_DNA"/>
</dbReference>
<evidence type="ECO:0000259" key="12">
    <source>
        <dbReference type="Pfam" id="PF02826"/>
    </source>
</evidence>
<dbReference type="GO" id="GO:0005524">
    <property type="term" value="F:ATP binding"/>
    <property type="evidence" value="ECO:0007669"/>
    <property type="project" value="UniProtKB-UniRule"/>
</dbReference>
<evidence type="ECO:0000259" key="11">
    <source>
        <dbReference type="Pfam" id="PF00549"/>
    </source>
</evidence>
<evidence type="ECO:0000256" key="6">
    <source>
        <dbReference type="ARBA" id="ARBA00022842"/>
    </source>
</evidence>
<dbReference type="HAMAP" id="MF_00558">
    <property type="entry name" value="Succ_CoA_beta"/>
    <property type="match status" value="1"/>
</dbReference>
<comment type="pathway">
    <text evidence="1 8">Carbohydrate metabolism; tricarboxylic acid cycle; succinate from succinyl-CoA (ligase route): step 1/1.</text>
</comment>
<evidence type="ECO:0000256" key="5">
    <source>
        <dbReference type="ARBA" id="ARBA00022741"/>
    </source>
</evidence>
<keyword evidence="2 8" id="KW-0816">Tricarboxylic acid cycle</keyword>
<dbReference type="GO" id="GO:0006099">
    <property type="term" value="P:tricarboxylic acid cycle"/>
    <property type="evidence" value="ECO:0007669"/>
    <property type="project" value="UniProtKB-UniRule"/>
</dbReference>
<comment type="caution">
    <text evidence="14">The sequence shown here is derived from an EMBL/GenBank/DDBJ whole genome shotgun (WGS) entry which is preliminary data.</text>
</comment>